<dbReference type="PANTHER" id="PTHR11092:SF0">
    <property type="entry name" value="EPIMERASE FAMILY PROTEIN SDR39U1"/>
    <property type="match status" value="1"/>
</dbReference>
<organism evidence="4">
    <name type="scientific">Pasteurella multocida</name>
    <dbReference type="NCBI Taxonomy" id="747"/>
    <lineage>
        <taxon>Bacteria</taxon>
        <taxon>Pseudomonadati</taxon>
        <taxon>Pseudomonadota</taxon>
        <taxon>Gammaproteobacteria</taxon>
        <taxon>Pasteurellales</taxon>
        <taxon>Pasteurellaceae</taxon>
        <taxon>Pasteurella</taxon>
    </lineage>
</organism>
<accession>A0A126QE74</accession>
<feature type="domain" description="NAD-dependent epimerase/dehydratase" evidence="2">
    <location>
        <begin position="3"/>
        <end position="219"/>
    </location>
</feature>
<dbReference type="NCBIfam" id="TIGR01777">
    <property type="entry name" value="yfcH"/>
    <property type="match status" value="1"/>
</dbReference>
<dbReference type="SUPFAM" id="SSF51735">
    <property type="entry name" value="NAD(P)-binding Rossmann-fold domains"/>
    <property type="match status" value="1"/>
</dbReference>
<evidence type="ECO:0000313" key="4">
    <source>
        <dbReference type="EMBL" id="AMK08121.1"/>
    </source>
</evidence>
<dbReference type="InterPro" id="IPR010099">
    <property type="entry name" value="SDR39U1"/>
</dbReference>
<dbReference type="AlphaFoldDB" id="A0A126QE74"/>
<name>A0A126QE74_PASMD</name>
<dbReference type="InterPro" id="IPR001509">
    <property type="entry name" value="Epimerase_deHydtase"/>
</dbReference>
<sequence>MNILITGATGLIGSHLTSQLIKHAHGVTALVRDPKAAKQKLPASVTLISSLAQYTTLDTFDAVINLAGEPIFEKRWTAQQKQRLVESRVNLTAQLVQRINASRTPPHTFISGSATGYYGHNAEEIITENAPATDTFPSQLCQRWESEALCAKTRVCLLRTGIVLSKTGGALAKMLPLYRLGLGGKLGSGKQYWAWIALDDMVKGILFLLENHQCQGAFNLVSPNPVRHVEFNNTLANILKRPAFATVPELFLRFFLGERAQLLLDSQKIVPEKLLAQGFVFDYPELKSALQAILK</sequence>
<dbReference type="PANTHER" id="PTHR11092">
    <property type="entry name" value="SUGAR NUCLEOTIDE EPIMERASE RELATED"/>
    <property type="match status" value="1"/>
</dbReference>
<dbReference type="Pfam" id="PF01370">
    <property type="entry name" value="Epimerase"/>
    <property type="match status" value="1"/>
</dbReference>
<dbReference type="Gene3D" id="3.40.50.720">
    <property type="entry name" value="NAD(P)-binding Rossmann-like Domain"/>
    <property type="match status" value="1"/>
</dbReference>
<gene>
    <name evidence="4" type="primary">PM0548</name>
</gene>
<evidence type="ECO:0000259" key="3">
    <source>
        <dbReference type="Pfam" id="PF08338"/>
    </source>
</evidence>
<proteinExistence type="inferred from homology"/>
<protein>
    <submittedName>
        <fullName evidence="4">PM0548 protein</fullName>
    </submittedName>
</protein>
<evidence type="ECO:0000259" key="2">
    <source>
        <dbReference type="Pfam" id="PF01370"/>
    </source>
</evidence>
<dbReference type="InterPro" id="IPR013549">
    <property type="entry name" value="DUF1731"/>
</dbReference>
<feature type="domain" description="DUF1731" evidence="3">
    <location>
        <begin position="247"/>
        <end position="293"/>
    </location>
</feature>
<dbReference type="EMBL" id="KP660282">
    <property type="protein sequence ID" value="AMK08121.1"/>
    <property type="molecule type" value="Genomic_DNA"/>
</dbReference>
<dbReference type="InterPro" id="IPR036291">
    <property type="entry name" value="NAD(P)-bd_dom_sf"/>
</dbReference>
<dbReference type="Pfam" id="PF08338">
    <property type="entry name" value="DUF1731"/>
    <property type="match status" value="1"/>
</dbReference>
<reference evidence="4" key="1">
    <citation type="submission" date="2015-01" db="EMBL/GenBank/DDBJ databases">
        <title>Draft genome sequence of Pasteurella multocida isolated from alpaca pneumonia.</title>
        <authorList>
            <person name="Maturrano L."/>
            <person name="Hurtado R."/>
            <person name="Allasi N."/>
            <person name="Juscamayta E."/>
            <person name="Fernandez D."/>
            <person name="Maximiliano J."/>
            <person name="Rimac R."/>
            <person name="Rosadio R."/>
        </authorList>
    </citation>
    <scope>NUCLEOTIDE SEQUENCE</scope>
    <source>
        <strain evidence="4">UNMSM</strain>
    </source>
</reference>
<evidence type="ECO:0000256" key="1">
    <source>
        <dbReference type="ARBA" id="ARBA00009353"/>
    </source>
</evidence>
<dbReference type="RefSeq" id="WP_071522923.1">
    <property type="nucleotide sequence ID" value="NZ_JACDXE010000002.1"/>
</dbReference>
<comment type="similarity">
    <text evidence="1">Belongs to the NAD(P)-dependent epimerase/dehydratase family. SDR39U1 subfamily.</text>
</comment>